<sequence length="171" mass="18107">MARLVALAGAAAAAPFSGLGAALLTPLTAGSALPVYGVVKEAEAEAEDIPAAKLLGVHEFERDFFCGPLFQDKERVFYKALGDQSILSFSSLAAALLHPIQTWQQYKSLGVRLKEKKVEGNMRGDGLTKGGVLVISADGEVLHAFYERMGEGVPEDECAKIVAAVKQLTST</sequence>
<dbReference type="AlphaFoldDB" id="A0AB34ISF7"/>
<dbReference type="Pfam" id="PF13911">
    <property type="entry name" value="AhpC-TSA_2"/>
    <property type="match status" value="1"/>
</dbReference>
<comment type="caution">
    <text evidence="2">The sequence shown here is derived from an EMBL/GenBank/DDBJ whole genome shotgun (WGS) entry which is preliminary data.</text>
</comment>
<protein>
    <recommendedName>
        <fullName evidence="4">Peroxiredoxin-like 2 activated in M-CSF stimulated monocytes</fullName>
    </recommendedName>
</protein>
<dbReference type="InterPro" id="IPR032801">
    <property type="entry name" value="PXL2A/B/C"/>
</dbReference>
<organism evidence="2 3">
    <name type="scientific">Prymnesium parvum</name>
    <name type="common">Toxic golden alga</name>
    <dbReference type="NCBI Taxonomy" id="97485"/>
    <lineage>
        <taxon>Eukaryota</taxon>
        <taxon>Haptista</taxon>
        <taxon>Haptophyta</taxon>
        <taxon>Prymnesiophyceae</taxon>
        <taxon>Prymnesiales</taxon>
        <taxon>Prymnesiaceae</taxon>
        <taxon>Prymnesium</taxon>
    </lineage>
</organism>
<dbReference type="EMBL" id="JBGBPQ010000020">
    <property type="protein sequence ID" value="KAL1504434.1"/>
    <property type="molecule type" value="Genomic_DNA"/>
</dbReference>
<feature type="signal peptide" evidence="1">
    <location>
        <begin position="1"/>
        <end position="32"/>
    </location>
</feature>
<dbReference type="Proteomes" id="UP001515480">
    <property type="component" value="Unassembled WGS sequence"/>
</dbReference>
<reference evidence="2 3" key="1">
    <citation type="journal article" date="2024" name="Science">
        <title>Giant polyketide synthase enzymes in the biosynthesis of giant marine polyether toxins.</title>
        <authorList>
            <person name="Fallon T.R."/>
            <person name="Shende V.V."/>
            <person name="Wierzbicki I.H."/>
            <person name="Pendleton A.L."/>
            <person name="Watervoot N.F."/>
            <person name="Auber R.P."/>
            <person name="Gonzalez D.J."/>
            <person name="Wisecaver J.H."/>
            <person name="Moore B.S."/>
        </authorList>
    </citation>
    <scope>NUCLEOTIDE SEQUENCE [LARGE SCALE GENOMIC DNA]</scope>
    <source>
        <strain evidence="2 3">12B1</strain>
    </source>
</reference>
<evidence type="ECO:0000256" key="1">
    <source>
        <dbReference type="SAM" id="SignalP"/>
    </source>
</evidence>
<evidence type="ECO:0000313" key="3">
    <source>
        <dbReference type="Proteomes" id="UP001515480"/>
    </source>
</evidence>
<accession>A0AB34ISF7</accession>
<evidence type="ECO:0008006" key="4">
    <source>
        <dbReference type="Google" id="ProtNLM"/>
    </source>
</evidence>
<proteinExistence type="predicted"/>
<keyword evidence="1" id="KW-0732">Signal</keyword>
<feature type="chain" id="PRO_5044316355" description="Peroxiredoxin-like 2 activated in M-CSF stimulated monocytes" evidence="1">
    <location>
        <begin position="33"/>
        <end position="171"/>
    </location>
</feature>
<evidence type="ECO:0000313" key="2">
    <source>
        <dbReference type="EMBL" id="KAL1504434.1"/>
    </source>
</evidence>
<name>A0AB34ISF7_PRYPA</name>
<keyword evidence="3" id="KW-1185">Reference proteome</keyword>
<gene>
    <name evidence="2" type="ORF">AB1Y20_010840</name>
</gene>